<evidence type="ECO:0000259" key="2">
    <source>
        <dbReference type="Pfam" id="PF00171"/>
    </source>
</evidence>
<dbReference type="GeneID" id="95975691"/>
<keyword evidence="4" id="KW-1185">Reference proteome</keyword>
<dbReference type="InterPro" id="IPR016161">
    <property type="entry name" value="Ald_DH/histidinol_DH"/>
</dbReference>
<dbReference type="InterPro" id="IPR016163">
    <property type="entry name" value="Ald_DH_C"/>
</dbReference>
<name>A0ABR3PGE2_9PEZI</name>
<dbReference type="PANTHER" id="PTHR43353">
    <property type="entry name" value="SUCCINATE-SEMIALDEHYDE DEHYDROGENASE, MITOCHONDRIAL"/>
    <property type="match status" value="1"/>
</dbReference>
<evidence type="ECO:0000256" key="1">
    <source>
        <dbReference type="ARBA" id="ARBA00023002"/>
    </source>
</evidence>
<dbReference type="InterPro" id="IPR050740">
    <property type="entry name" value="Aldehyde_DH_Superfamily"/>
</dbReference>
<dbReference type="SUPFAM" id="SSF53720">
    <property type="entry name" value="ALDH-like"/>
    <property type="match status" value="1"/>
</dbReference>
<gene>
    <name evidence="3" type="ORF">AAFC00_001989</name>
</gene>
<comment type="caution">
    <text evidence="3">The sequence shown here is derived from an EMBL/GenBank/DDBJ whole genome shotgun (WGS) entry which is preliminary data.</text>
</comment>
<dbReference type="InterPro" id="IPR016162">
    <property type="entry name" value="Ald_DH_N"/>
</dbReference>
<dbReference type="Proteomes" id="UP001562354">
    <property type="component" value="Unassembled WGS sequence"/>
</dbReference>
<protein>
    <recommendedName>
        <fullName evidence="2">Aldehyde dehydrogenase domain-containing protein</fullName>
    </recommendedName>
</protein>
<reference evidence="3 4" key="1">
    <citation type="submission" date="2024-07" db="EMBL/GenBank/DDBJ databases">
        <title>Draft sequence of the Neodothiora populina.</title>
        <authorList>
            <person name="Drown D.D."/>
            <person name="Schuette U.S."/>
            <person name="Buechlein A.B."/>
            <person name="Rusch D.R."/>
            <person name="Winton L.W."/>
            <person name="Adams G.A."/>
        </authorList>
    </citation>
    <scope>NUCLEOTIDE SEQUENCE [LARGE SCALE GENOMIC DNA]</scope>
    <source>
        <strain evidence="3 4">CPC 39397</strain>
    </source>
</reference>
<accession>A0ABR3PGE2</accession>
<organism evidence="3 4">
    <name type="scientific">Neodothiora populina</name>
    <dbReference type="NCBI Taxonomy" id="2781224"/>
    <lineage>
        <taxon>Eukaryota</taxon>
        <taxon>Fungi</taxon>
        <taxon>Dikarya</taxon>
        <taxon>Ascomycota</taxon>
        <taxon>Pezizomycotina</taxon>
        <taxon>Dothideomycetes</taxon>
        <taxon>Dothideomycetidae</taxon>
        <taxon>Dothideales</taxon>
        <taxon>Dothioraceae</taxon>
        <taxon>Neodothiora</taxon>
    </lineage>
</organism>
<evidence type="ECO:0000313" key="3">
    <source>
        <dbReference type="EMBL" id="KAL1305048.1"/>
    </source>
</evidence>
<sequence>MEPLRDSKGRSVVPCIINNTELPIDDATIVPVHSALSDEPVHYYQAADEDICKKACTAAWDAFDGGWKRASILTRRNLLLKVATLYEENVEKLVESQVLETSCPEPWARNNVVLAVSYMREIAACISGVHGTIPPTEKPDTMTFVFKEAVGPILVIPPWNAALVLSSRAVASAIGAGCTVVLKASEQCPLTHASIVDIYRKAGSPPGVINSLQASREAAASMTEALIADERIRKIEFIGSAAVGRQIGATAAKYLKPVLMELGGKGPAIVLDDANIQKAAVLCAKGALLHHGQICFSTERVIVQRKVANDFIEKLVKVVESTPGGTAVSERIAQTGLDILQDAKDKGAVFLTGGPELVSRNAVKPSLVQIDPETTADQMRIIDEETFAPSASVYIVNSDEQAVALANRSVYGLNATIHTTNMERAINMGRNLEYGQVHINSISVYVSPTGPQGGVKGSGWGRQNASWGLDEYFVERHISWHGEGSSG</sequence>
<dbReference type="RefSeq" id="XP_069201322.1">
    <property type="nucleotide sequence ID" value="XM_069341251.1"/>
</dbReference>
<feature type="domain" description="Aldehyde dehydrogenase" evidence="2">
    <location>
        <begin position="30"/>
        <end position="476"/>
    </location>
</feature>
<proteinExistence type="predicted"/>
<dbReference type="PANTHER" id="PTHR43353:SF6">
    <property type="entry name" value="CYTOPLASMIC ALDEHYDE DEHYDROGENASE (EUROFUNG)"/>
    <property type="match status" value="1"/>
</dbReference>
<dbReference type="InterPro" id="IPR015590">
    <property type="entry name" value="Aldehyde_DH_dom"/>
</dbReference>
<dbReference type="Gene3D" id="3.40.605.10">
    <property type="entry name" value="Aldehyde Dehydrogenase, Chain A, domain 1"/>
    <property type="match status" value="1"/>
</dbReference>
<dbReference type="Pfam" id="PF00171">
    <property type="entry name" value="Aldedh"/>
    <property type="match status" value="1"/>
</dbReference>
<dbReference type="Gene3D" id="3.40.309.10">
    <property type="entry name" value="Aldehyde Dehydrogenase, Chain A, domain 2"/>
    <property type="match status" value="1"/>
</dbReference>
<keyword evidence="1" id="KW-0560">Oxidoreductase</keyword>
<dbReference type="EMBL" id="JBFMKM010000007">
    <property type="protein sequence ID" value="KAL1305048.1"/>
    <property type="molecule type" value="Genomic_DNA"/>
</dbReference>
<evidence type="ECO:0000313" key="4">
    <source>
        <dbReference type="Proteomes" id="UP001562354"/>
    </source>
</evidence>